<reference evidence="2 3" key="1">
    <citation type="submission" date="2017-03" db="EMBL/GenBank/DDBJ databases">
        <authorList>
            <person name="Afonso C.L."/>
            <person name="Miller P.J."/>
            <person name="Scott M.A."/>
            <person name="Spackman E."/>
            <person name="Goraichik I."/>
            <person name="Dimitrov K.M."/>
            <person name="Suarez D.L."/>
            <person name="Swayne D.E."/>
        </authorList>
    </citation>
    <scope>NUCLEOTIDE SEQUENCE [LARGE SCALE GENOMIC DNA]</scope>
    <source>
        <strain evidence="3">8(6)</strain>
    </source>
</reference>
<feature type="compositionally biased region" description="Basic and acidic residues" evidence="1">
    <location>
        <begin position="335"/>
        <end position="353"/>
    </location>
</feature>
<name>A0A2H1JM89_BREAU</name>
<proteinExistence type="predicted"/>
<feature type="region of interest" description="Disordered" evidence="1">
    <location>
        <begin position="302"/>
        <end position="365"/>
    </location>
</feature>
<feature type="region of interest" description="Disordered" evidence="1">
    <location>
        <begin position="229"/>
        <end position="258"/>
    </location>
</feature>
<evidence type="ECO:0000256" key="1">
    <source>
        <dbReference type="SAM" id="MobiDB-lite"/>
    </source>
</evidence>
<organism evidence="2 3">
    <name type="scientific">Brevibacterium aurantiacum</name>
    <dbReference type="NCBI Taxonomy" id="273384"/>
    <lineage>
        <taxon>Bacteria</taxon>
        <taxon>Bacillati</taxon>
        <taxon>Actinomycetota</taxon>
        <taxon>Actinomycetes</taxon>
        <taxon>Micrococcales</taxon>
        <taxon>Brevibacteriaceae</taxon>
        <taxon>Brevibacterium</taxon>
    </lineage>
</organism>
<protein>
    <recommendedName>
        <fullName evidence="4">DUF3800 domain-containing protein</fullName>
    </recommendedName>
</protein>
<evidence type="ECO:0008006" key="4">
    <source>
        <dbReference type="Google" id="ProtNLM"/>
    </source>
</evidence>
<feature type="compositionally biased region" description="Low complexity" evidence="1">
    <location>
        <begin position="243"/>
        <end position="254"/>
    </location>
</feature>
<dbReference type="Proteomes" id="UP000234300">
    <property type="component" value="Unassembled WGS sequence"/>
</dbReference>
<evidence type="ECO:0000313" key="2">
    <source>
        <dbReference type="EMBL" id="SMX88645.1"/>
    </source>
</evidence>
<gene>
    <name evidence="2" type="ORF">BAURA86_01868</name>
</gene>
<dbReference type="RefSeq" id="WP_101556911.1">
    <property type="nucleotide sequence ID" value="NZ_FXZI01000005.1"/>
</dbReference>
<dbReference type="AlphaFoldDB" id="A0A2H1JM89"/>
<dbReference type="EMBL" id="FXZI01000005">
    <property type="protein sequence ID" value="SMX88645.1"/>
    <property type="molecule type" value="Genomic_DNA"/>
</dbReference>
<accession>A0A2H1JM89</accession>
<evidence type="ECO:0000313" key="3">
    <source>
        <dbReference type="Proteomes" id="UP000234300"/>
    </source>
</evidence>
<sequence>MSSPSLRSPALERFYLANAPSPVAFLDESMRESPRPGEESFYQIAAVILPHDRLDSVREGLVDLAGGNFWHTNKKFRGNDFDRGDIVDMVDYITEESEWNVLAVKMPLAGDSGLDLARARAQCLDRLVRNLTTGSGEGAVRAIVADNNKDTDLNKLDNQVVGKLRESGAISRQVGFTHGRMGQEPLLWSADAMSWSVRRNIALDDPRFIQPALDEGKLSVVNAEDGKLLNMKHPPAASAKTRGPSALGPGLSGSREYDVASPSMIPARDAVDNGQRFNPGQTVSHDLMRQIRALGVEARVATRTATGQEEGRESSSTMAEVSKDLRAIRGAMSGRAEESASPVKHESPHERGPQVDNSDIAPPAV</sequence>